<reference evidence="7 8" key="1">
    <citation type="submission" date="2023-03" db="EMBL/GenBank/DDBJ databases">
        <title>Novel Species.</title>
        <authorList>
            <person name="Ma S."/>
        </authorList>
    </citation>
    <scope>NUCLEOTIDE SEQUENCE [LARGE SCALE GENOMIC DNA]</scope>
    <source>
        <strain evidence="7 8">LIND6LT2</strain>
    </source>
</reference>
<dbReference type="InterPro" id="IPR002104">
    <property type="entry name" value="Integrase_catalytic"/>
</dbReference>
<organism evidence="7 8">
    <name type="scientific">Defluviitalea saccharophila</name>
    <dbReference type="NCBI Taxonomy" id="879970"/>
    <lineage>
        <taxon>Bacteria</taxon>
        <taxon>Bacillati</taxon>
        <taxon>Bacillota</taxon>
        <taxon>Clostridia</taxon>
        <taxon>Lachnospirales</taxon>
        <taxon>Defluviitaleaceae</taxon>
        <taxon>Defluviitalea</taxon>
    </lineage>
</organism>
<dbReference type="PROSITE" id="PS51898">
    <property type="entry name" value="TYR_RECOMBINASE"/>
    <property type="match status" value="1"/>
</dbReference>
<accession>A0ABZ2Y8F6</accession>
<dbReference type="InterPro" id="IPR013762">
    <property type="entry name" value="Integrase-like_cat_sf"/>
</dbReference>
<feature type="domain" description="Tyr recombinase" evidence="5">
    <location>
        <begin position="137"/>
        <end position="327"/>
    </location>
</feature>
<dbReference type="EMBL" id="CP121687">
    <property type="protein sequence ID" value="WZL70306.1"/>
    <property type="molecule type" value="Genomic_DNA"/>
</dbReference>
<dbReference type="SUPFAM" id="SSF56349">
    <property type="entry name" value="DNA breaking-rejoining enzymes"/>
    <property type="match status" value="1"/>
</dbReference>
<evidence type="ECO:0000313" key="8">
    <source>
        <dbReference type="Proteomes" id="UP001486565"/>
    </source>
</evidence>
<dbReference type="Gene3D" id="1.10.150.130">
    <property type="match status" value="1"/>
</dbReference>
<dbReference type="RefSeq" id="WP_341877269.1">
    <property type="nucleotide sequence ID" value="NZ_CP121687.1"/>
</dbReference>
<evidence type="ECO:0000313" key="7">
    <source>
        <dbReference type="EMBL" id="WZL70306.1"/>
    </source>
</evidence>
<gene>
    <name evidence="7" type="ORF">QBE51_01895</name>
</gene>
<dbReference type="Gene3D" id="1.10.443.10">
    <property type="entry name" value="Intergrase catalytic core"/>
    <property type="match status" value="1"/>
</dbReference>
<dbReference type="InterPro" id="IPR011010">
    <property type="entry name" value="DNA_brk_join_enz"/>
</dbReference>
<keyword evidence="2 4" id="KW-0238">DNA-binding</keyword>
<dbReference type="PANTHER" id="PTHR30349">
    <property type="entry name" value="PHAGE INTEGRASE-RELATED"/>
    <property type="match status" value="1"/>
</dbReference>
<dbReference type="InterPro" id="IPR010998">
    <property type="entry name" value="Integrase_recombinase_N"/>
</dbReference>
<evidence type="ECO:0000256" key="4">
    <source>
        <dbReference type="PROSITE-ProRule" id="PRU01248"/>
    </source>
</evidence>
<sequence length="333" mass="38599">MNLPIIQENHYDSIEPLYSDQFPVPCDISDDSMLIELWLDQKAQTSRKTYRKIVDEYILFINSLGIEKLKDVGVYNANNYKQALEAHVKENGKSLAPSTISQRINTISSLYTFGKDSGYFSVNPFRLLKKPKFDNKNQHKFLSMKEVDLLLKSLKASSSNKILSNRNYTIGVMLLFTGLRINELLSINWGNFYIDHANNIGVHIKGKGTEWRVVKIRKDLWFHIVQYRRDFGLAYDIDPNNHEPLFVNIHGDRLSYSYVRKLLEQATMNVGIKKKVTPHWFRHTSASLALMNGADINRVKDQFGWKNLLTPSRYLHNLKELDETATDFIPIKI</sequence>
<evidence type="ECO:0000256" key="2">
    <source>
        <dbReference type="ARBA" id="ARBA00023125"/>
    </source>
</evidence>
<dbReference type="PROSITE" id="PS51900">
    <property type="entry name" value="CB"/>
    <property type="match status" value="1"/>
</dbReference>
<dbReference type="Proteomes" id="UP001486565">
    <property type="component" value="Chromosome"/>
</dbReference>
<name>A0ABZ2Y8F6_9FIRM</name>
<dbReference type="InterPro" id="IPR044068">
    <property type="entry name" value="CB"/>
</dbReference>
<protein>
    <submittedName>
        <fullName evidence="7">Tyrosine-type recombinase/integrase</fullName>
    </submittedName>
</protein>
<dbReference type="CDD" id="cd00397">
    <property type="entry name" value="DNA_BRE_C"/>
    <property type="match status" value="1"/>
</dbReference>
<evidence type="ECO:0000256" key="3">
    <source>
        <dbReference type="ARBA" id="ARBA00023172"/>
    </source>
</evidence>
<proteinExistence type="inferred from homology"/>
<keyword evidence="8" id="KW-1185">Reference proteome</keyword>
<evidence type="ECO:0000256" key="1">
    <source>
        <dbReference type="ARBA" id="ARBA00008857"/>
    </source>
</evidence>
<dbReference type="InterPro" id="IPR050090">
    <property type="entry name" value="Tyrosine_recombinase_XerCD"/>
</dbReference>
<feature type="domain" description="Core-binding (CB)" evidence="6">
    <location>
        <begin position="29"/>
        <end position="115"/>
    </location>
</feature>
<dbReference type="Pfam" id="PF00589">
    <property type="entry name" value="Phage_integrase"/>
    <property type="match status" value="1"/>
</dbReference>
<keyword evidence="3" id="KW-0233">DNA recombination</keyword>
<evidence type="ECO:0000259" key="6">
    <source>
        <dbReference type="PROSITE" id="PS51900"/>
    </source>
</evidence>
<evidence type="ECO:0000259" key="5">
    <source>
        <dbReference type="PROSITE" id="PS51898"/>
    </source>
</evidence>
<comment type="similarity">
    <text evidence="1">Belongs to the 'phage' integrase family.</text>
</comment>
<dbReference type="PANTHER" id="PTHR30349:SF64">
    <property type="entry name" value="PROPHAGE INTEGRASE INTD-RELATED"/>
    <property type="match status" value="1"/>
</dbReference>